<dbReference type="InterPro" id="IPR036388">
    <property type="entry name" value="WH-like_DNA-bd_sf"/>
</dbReference>
<evidence type="ECO:0000313" key="6">
    <source>
        <dbReference type="Proteomes" id="UP001501444"/>
    </source>
</evidence>
<gene>
    <name evidence="5" type="ORF">GCM10010170_093190</name>
</gene>
<dbReference type="InterPro" id="IPR050707">
    <property type="entry name" value="HTH_MetabolicPath_Reg"/>
</dbReference>
<evidence type="ECO:0000256" key="3">
    <source>
        <dbReference type="ARBA" id="ARBA00023163"/>
    </source>
</evidence>
<dbReference type="InterPro" id="IPR036390">
    <property type="entry name" value="WH_DNA-bd_sf"/>
</dbReference>
<feature type="domain" description="IclR-ED" evidence="4">
    <location>
        <begin position="64"/>
        <end position="245"/>
    </location>
</feature>
<keyword evidence="1" id="KW-0805">Transcription regulation</keyword>
<dbReference type="Gene3D" id="3.30.450.40">
    <property type="match status" value="1"/>
</dbReference>
<keyword evidence="3" id="KW-0804">Transcription</keyword>
<reference evidence="6" key="1">
    <citation type="journal article" date="2019" name="Int. J. Syst. Evol. Microbiol.">
        <title>The Global Catalogue of Microorganisms (GCM) 10K type strain sequencing project: providing services to taxonomists for standard genome sequencing and annotation.</title>
        <authorList>
            <consortium name="The Broad Institute Genomics Platform"/>
            <consortium name="The Broad Institute Genome Sequencing Center for Infectious Disease"/>
            <person name="Wu L."/>
            <person name="Ma J."/>
        </authorList>
    </citation>
    <scope>NUCLEOTIDE SEQUENCE [LARGE SCALE GENOMIC DNA]</scope>
    <source>
        <strain evidence="6">JCM 3272</strain>
    </source>
</reference>
<dbReference type="InterPro" id="IPR005471">
    <property type="entry name" value="Tscrpt_reg_IclR_N"/>
</dbReference>
<dbReference type="PANTHER" id="PTHR30136:SF24">
    <property type="entry name" value="HTH-TYPE TRANSCRIPTIONAL REPRESSOR ALLR"/>
    <property type="match status" value="1"/>
</dbReference>
<evidence type="ECO:0000256" key="2">
    <source>
        <dbReference type="ARBA" id="ARBA00023125"/>
    </source>
</evidence>
<keyword evidence="6" id="KW-1185">Reference proteome</keyword>
<accession>A0ABP5UNX2</accession>
<dbReference type="Proteomes" id="UP001501444">
    <property type="component" value="Unassembled WGS sequence"/>
</dbReference>
<evidence type="ECO:0000313" key="5">
    <source>
        <dbReference type="EMBL" id="GAA2383993.1"/>
    </source>
</evidence>
<dbReference type="Pfam" id="PF01614">
    <property type="entry name" value="IclR_C"/>
    <property type="match status" value="1"/>
</dbReference>
<proteinExistence type="predicted"/>
<keyword evidence="2" id="KW-0238">DNA-binding</keyword>
<dbReference type="SUPFAM" id="SSF55781">
    <property type="entry name" value="GAF domain-like"/>
    <property type="match status" value="1"/>
</dbReference>
<dbReference type="InterPro" id="IPR029016">
    <property type="entry name" value="GAF-like_dom_sf"/>
</dbReference>
<name>A0ABP5UNX2_9ACTN</name>
<evidence type="ECO:0000259" key="4">
    <source>
        <dbReference type="PROSITE" id="PS51078"/>
    </source>
</evidence>
<dbReference type="PANTHER" id="PTHR30136">
    <property type="entry name" value="HELIX-TURN-HELIX TRANSCRIPTIONAL REGULATOR, ICLR FAMILY"/>
    <property type="match status" value="1"/>
</dbReference>
<dbReference type="Gene3D" id="1.10.10.10">
    <property type="entry name" value="Winged helix-like DNA-binding domain superfamily/Winged helix DNA-binding domain"/>
    <property type="match status" value="1"/>
</dbReference>
<dbReference type="Pfam" id="PF09339">
    <property type="entry name" value="HTH_IclR"/>
    <property type="match status" value="1"/>
</dbReference>
<dbReference type="EMBL" id="BAAARV010000094">
    <property type="protein sequence ID" value="GAA2383993.1"/>
    <property type="molecule type" value="Genomic_DNA"/>
</dbReference>
<dbReference type="InterPro" id="IPR014757">
    <property type="entry name" value="Tscrpt_reg_IclR_C"/>
</dbReference>
<comment type="caution">
    <text evidence="5">The sequence shown here is derived from an EMBL/GenBank/DDBJ whole genome shotgun (WGS) entry which is preliminary data.</text>
</comment>
<organism evidence="5 6">
    <name type="scientific">Dactylosporangium salmoneum</name>
    <dbReference type="NCBI Taxonomy" id="53361"/>
    <lineage>
        <taxon>Bacteria</taxon>
        <taxon>Bacillati</taxon>
        <taxon>Actinomycetota</taxon>
        <taxon>Actinomycetes</taxon>
        <taxon>Micromonosporales</taxon>
        <taxon>Micromonosporaceae</taxon>
        <taxon>Dactylosporangium</taxon>
    </lineage>
</organism>
<dbReference type="SMART" id="SM00346">
    <property type="entry name" value="HTH_ICLR"/>
    <property type="match status" value="1"/>
</dbReference>
<dbReference type="SUPFAM" id="SSF46785">
    <property type="entry name" value="Winged helix' DNA-binding domain"/>
    <property type="match status" value="1"/>
</dbReference>
<evidence type="ECO:0000256" key="1">
    <source>
        <dbReference type="ARBA" id="ARBA00023015"/>
    </source>
</evidence>
<dbReference type="PROSITE" id="PS51078">
    <property type="entry name" value="ICLR_ED"/>
    <property type="match status" value="1"/>
</dbReference>
<sequence length="245" mass="25583">MADESPTLDLLERLAAAPDRMTFDALVRQIGLPEGVLRGRLKRLVDRGWVEADADGASYAIGVGALRPGSAYLSGDRTARLAGPILSRLRDQLDESVRLVRLDRASVVCLASRESPHDPGGPAVGRRLLALTSASGRAILSRRPPAEIDALIDEGVVAHTIETAIDRAAIATALAETRTRGWAYERGEVVPGVGCVAAAVPAAGLAPTDAISVGVPLPRLTDDHAEDVAACVLRAVQEVAAALLS</sequence>
<dbReference type="RefSeq" id="WP_344619131.1">
    <property type="nucleotide sequence ID" value="NZ_BAAARV010000094.1"/>
</dbReference>
<protein>
    <submittedName>
        <fullName evidence="5">IclR family transcriptional regulator</fullName>
    </submittedName>
</protein>